<protein>
    <submittedName>
        <fullName evidence="1">Uncharacterized protein</fullName>
    </submittedName>
</protein>
<organism evidence="1 2">
    <name type="scientific">Diphasiastrum complanatum</name>
    <name type="common">Issler's clubmoss</name>
    <name type="synonym">Lycopodium complanatum</name>
    <dbReference type="NCBI Taxonomy" id="34168"/>
    <lineage>
        <taxon>Eukaryota</taxon>
        <taxon>Viridiplantae</taxon>
        <taxon>Streptophyta</taxon>
        <taxon>Embryophyta</taxon>
        <taxon>Tracheophyta</taxon>
        <taxon>Lycopodiopsida</taxon>
        <taxon>Lycopodiales</taxon>
        <taxon>Lycopodiaceae</taxon>
        <taxon>Lycopodioideae</taxon>
        <taxon>Diphasiastrum</taxon>
    </lineage>
</organism>
<keyword evidence="2" id="KW-1185">Reference proteome</keyword>
<name>A0ACC2C4C0_DIPCM</name>
<proteinExistence type="predicted"/>
<reference evidence="2" key="1">
    <citation type="journal article" date="2024" name="Proc. Natl. Acad. Sci. U.S.A.">
        <title>Extraordinary preservation of gene collinearity over three hundred million years revealed in homosporous lycophytes.</title>
        <authorList>
            <person name="Li C."/>
            <person name="Wickell D."/>
            <person name="Kuo L.Y."/>
            <person name="Chen X."/>
            <person name="Nie B."/>
            <person name="Liao X."/>
            <person name="Peng D."/>
            <person name="Ji J."/>
            <person name="Jenkins J."/>
            <person name="Williams M."/>
            <person name="Shu S."/>
            <person name="Plott C."/>
            <person name="Barry K."/>
            <person name="Rajasekar S."/>
            <person name="Grimwood J."/>
            <person name="Han X."/>
            <person name="Sun S."/>
            <person name="Hou Z."/>
            <person name="He W."/>
            <person name="Dai G."/>
            <person name="Sun C."/>
            <person name="Schmutz J."/>
            <person name="Leebens-Mack J.H."/>
            <person name="Li F.W."/>
            <person name="Wang L."/>
        </authorList>
    </citation>
    <scope>NUCLEOTIDE SEQUENCE [LARGE SCALE GENOMIC DNA]</scope>
    <source>
        <strain evidence="2">cv. PW_Plant_1</strain>
    </source>
</reference>
<evidence type="ECO:0000313" key="1">
    <source>
        <dbReference type="EMBL" id="KAJ7536871.1"/>
    </source>
</evidence>
<accession>A0ACC2C4C0</accession>
<gene>
    <name evidence="1" type="ORF">O6H91_12G086100</name>
</gene>
<dbReference type="Proteomes" id="UP001162992">
    <property type="component" value="Chromosome 12"/>
</dbReference>
<dbReference type="EMBL" id="CM055103">
    <property type="protein sequence ID" value="KAJ7536871.1"/>
    <property type="molecule type" value="Genomic_DNA"/>
</dbReference>
<evidence type="ECO:0000313" key="2">
    <source>
        <dbReference type="Proteomes" id="UP001162992"/>
    </source>
</evidence>
<sequence>MERVHQLLLIGLPLLLSASDVWNAFHVRPSSKPAAHNAPPAPDLSPKVQHFSTGGIVDPVSLGGKFHISYCTSCSYKNAAAQTRNMLQASVPGTEVVLSNHQPATYKRLLSKLVPLLQFGGIGLAIGGDHVFTKLGYAVPPSWYNTLKQNRFGAIAGSWLIGNALQNALHSTGAFEIYYDGDLVFSKLQEKRFPSDLDLQTSIANILERRKLRMIEN</sequence>
<comment type="caution">
    <text evidence="1">The sequence shown here is derived from an EMBL/GenBank/DDBJ whole genome shotgun (WGS) entry which is preliminary data.</text>
</comment>